<keyword evidence="3" id="KW-1185">Reference proteome</keyword>
<gene>
    <name evidence="2" type="ORF">HPP92_024234</name>
</gene>
<name>A0A835UAY9_VANPL</name>
<dbReference type="Proteomes" id="UP000636800">
    <property type="component" value="Chromosome 13"/>
</dbReference>
<organism evidence="2 3">
    <name type="scientific">Vanilla planifolia</name>
    <name type="common">Vanilla</name>
    <dbReference type="NCBI Taxonomy" id="51239"/>
    <lineage>
        <taxon>Eukaryota</taxon>
        <taxon>Viridiplantae</taxon>
        <taxon>Streptophyta</taxon>
        <taxon>Embryophyta</taxon>
        <taxon>Tracheophyta</taxon>
        <taxon>Spermatophyta</taxon>
        <taxon>Magnoliopsida</taxon>
        <taxon>Liliopsida</taxon>
        <taxon>Asparagales</taxon>
        <taxon>Orchidaceae</taxon>
        <taxon>Vanilloideae</taxon>
        <taxon>Vanilleae</taxon>
        <taxon>Vanilla</taxon>
    </lineage>
</organism>
<evidence type="ECO:0000313" key="2">
    <source>
        <dbReference type="EMBL" id="KAG0454942.1"/>
    </source>
</evidence>
<feature type="region of interest" description="Disordered" evidence="1">
    <location>
        <begin position="1"/>
        <end position="20"/>
    </location>
</feature>
<accession>A0A835UAY9</accession>
<feature type="region of interest" description="Disordered" evidence="1">
    <location>
        <begin position="37"/>
        <end position="72"/>
    </location>
</feature>
<evidence type="ECO:0000313" key="3">
    <source>
        <dbReference type="Proteomes" id="UP000636800"/>
    </source>
</evidence>
<dbReference type="EMBL" id="JADCNL010000013">
    <property type="protein sequence ID" value="KAG0454942.1"/>
    <property type="molecule type" value="Genomic_DNA"/>
</dbReference>
<dbReference type="AlphaFoldDB" id="A0A835UAY9"/>
<protein>
    <submittedName>
        <fullName evidence="2">Uncharacterized protein</fullName>
    </submittedName>
</protein>
<reference evidence="2 3" key="1">
    <citation type="journal article" date="2020" name="Nat. Food">
        <title>A phased Vanilla planifolia genome enables genetic improvement of flavour and production.</title>
        <authorList>
            <person name="Hasing T."/>
            <person name="Tang H."/>
            <person name="Brym M."/>
            <person name="Khazi F."/>
            <person name="Huang T."/>
            <person name="Chambers A.H."/>
        </authorList>
    </citation>
    <scope>NUCLEOTIDE SEQUENCE [LARGE SCALE GENOMIC DNA]</scope>
    <source>
        <tissue evidence="2">Leaf</tissue>
    </source>
</reference>
<feature type="compositionally biased region" description="Basic residues" evidence="1">
    <location>
        <begin position="11"/>
        <end position="20"/>
    </location>
</feature>
<evidence type="ECO:0000256" key="1">
    <source>
        <dbReference type="SAM" id="MobiDB-lite"/>
    </source>
</evidence>
<dbReference type="OrthoDB" id="8068875at2759"/>
<sequence>MTSKASSGPTRLHKAASHRSFSHPTLYACERAKIAGACRSPSDSSLPKPAPQRRRRKSSTTSSDTPRIGIARPKLPRFCGKLSIFSNTGDAEAFTEKEKALPI</sequence>
<comment type="caution">
    <text evidence="2">The sequence shown here is derived from an EMBL/GenBank/DDBJ whole genome shotgun (WGS) entry which is preliminary data.</text>
</comment>
<proteinExistence type="predicted"/>